<sequence length="864" mass="94292">MHRDGSRVVVALVLILIIAMMIASQTLLASAQTSNDKKDGSINNDVKDKRTTFRLKLSTLPDKLVRGEDAYLIIQMQDNRSNPVQFLPEIISISVLDDGAISISDSIEKIGNAYAVKIRPLKSIETKITVVAKGLGTMLETINVKVYESLSKPSKLALNIKPSNLSYIGPREGYIAVQLLNTKDEPVYADNDYLIELNSSNIDLLQVNNVIIKQGTNYAYVPFSIKDTIPLSNPYITITAKHGNMYAEGMIKVEMPDKQVLRLYVMDMVPAVRGHEVYAFVQLQDPNGNAIYAEEDMRVEVKPDSMLLIGGTGTIRKGESTTVISLYVNTDKSCDEILQSKDKSTACVGIIASSNNLTSNKAMVKLVEPVYVDGSQYISESKEIRVIPRFFPDNMPIIVDGRSKVIGAVQLMVDAASEKGSESVGKSIRPLIVPLDTPIDIVSDNRLAVEDTRVTIARGKSAALINAKVGYNASETRIYTISDYVDDTSFSLNLQGHKDVTIVGEPLISRVSKGMDIPFIIYFKDSNGYSSYAPDDMSLRIGGGDDKIEVIKSNAIARGSANAMVQLRTVKEGDATLYVEAIGSVIRYASTGSISITSIDSINVSINMLDPILSKSKAFASLELVDSDGYPVHTRSDVRALIFSSGLDVPDMLVIPKGKYFTLFTVEASNPSNYGSAEITAMVDGFGIIKRDVKIISNNPPTLKLSAPESVKPMDQFDVTLDASYAGVKLSNMQVSWSSDLAILTNMYDNSTNEQGNAMARFIAYKEGVITVTVKVSGYGIEESASIKINSIDSNNNNRMDEDNYNKSDGNIAYGNTSDDANATTIEITNIINELPIDAEYLLMLPAVGGIMTWYVSKKLRKKA</sequence>
<dbReference type="GeneID" id="41595361"/>
<reference evidence="2" key="1">
    <citation type="submission" date="2018-01" db="EMBL/GenBank/DDBJ databases">
        <authorList>
            <person name="Kerou L M."/>
        </authorList>
    </citation>
    <scope>NUCLEOTIDE SEQUENCE [LARGE SCALE GENOMIC DNA]</scope>
    <source>
        <strain evidence="2">SCU2</strain>
    </source>
</reference>
<dbReference type="AlphaFoldDB" id="A0A2K5ASB3"/>
<keyword evidence="2" id="KW-1185">Reference proteome</keyword>
<dbReference type="RefSeq" id="WP_148695244.1">
    <property type="nucleotide sequence ID" value="NZ_LT981265.1"/>
</dbReference>
<name>A0A2K5ASB3_9ARCH</name>
<protein>
    <submittedName>
        <fullName evidence="1">Uncharacterized protein</fullName>
    </submittedName>
</protein>
<dbReference type="InterPro" id="IPR008964">
    <property type="entry name" value="Invasin/intimin_cell_adhesion"/>
</dbReference>
<organism evidence="1 2">
    <name type="scientific">Candidatus Nitrosocaldus cavascurensis</name>
    <dbReference type="NCBI Taxonomy" id="2058097"/>
    <lineage>
        <taxon>Archaea</taxon>
        <taxon>Nitrososphaerota</taxon>
        <taxon>Nitrososphaeria</taxon>
        <taxon>Candidatus Nitrosocaldales</taxon>
        <taxon>Candidatus Nitrosocaldaceae</taxon>
        <taxon>Candidatus Nitrosocaldus</taxon>
    </lineage>
</organism>
<evidence type="ECO:0000313" key="2">
    <source>
        <dbReference type="Proteomes" id="UP000236248"/>
    </source>
</evidence>
<evidence type="ECO:0000313" key="1">
    <source>
        <dbReference type="EMBL" id="SPC34527.1"/>
    </source>
</evidence>
<gene>
    <name evidence="1" type="ORF">NCAV_1361</name>
</gene>
<proteinExistence type="predicted"/>
<dbReference type="Proteomes" id="UP000236248">
    <property type="component" value="Chromosome NCAV"/>
</dbReference>
<dbReference type="KEGG" id="ncv:NCAV_1361"/>
<accession>A0A2K5ASB3</accession>
<dbReference type="SUPFAM" id="SSF49373">
    <property type="entry name" value="Invasin/intimin cell-adhesion fragments"/>
    <property type="match status" value="1"/>
</dbReference>
<dbReference type="EMBL" id="LT981265">
    <property type="protein sequence ID" value="SPC34527.1"/>
    <property type="molecule type" value="Genomic_DNA"/>
</dbReference>